<keyword evidence="9" id="KW-1185">Reference proteome</keyword>
<dbReference type="Gene3D" id="3.30.70.20">
    <property type="match status" value="1"/>
</dbReference>
<dbReference type="PANTHER" id="PTHR36923">
    <property type="entry name" value="FERREDOXIN"/>
    <property type="match status" value="1"/>
</dbReference>
<dbReference type="Proteomes" id="UP000019491">
    <property type="component" value="Unassembled WGS sequence"/>
</dbReference>
<dbReference type="OrthoDB" id="3215519at2"/>
<dbReference type="GO" id="GO:0051538">
    <property type="term" value="F:3 iron, 4 sulfur cluster binding"/>
    <property type="evidence" value="ECO:0007669"/>
    <property type="project" value="UniProtKB-KW"/>
</dbReference>
<dbReference type="EMBL" id="BAWF01000009">
    <property type="protein sequence ID" value="GAF43636.1"/>
    <property type="molecule type" value="Genomic_DNA"/>
</dbReference>
<evidence type="ECO:0000313" key="9">
    <source>
        <dbReference type="Proteomes" id="UP000019491"/>
    </source>
</evidence>
<dbReference type="Pfam" id="PF13459">
    <property type="entry name" value="Fer4_15"/>
    <property type="match status" value="1"/>
</dbReference>
<evidence type="ECO:0000256" key="6">
    <source>
        <dbReference type="ARBA" id="ARBA00023014"/>
    </source>
</evidence>
<keyword evidence="2" id="KW-0813">Transport</keyword>
<comment type="caution">
    <text evidence="8">The sequence shown here is derived from an EMBL/GenBank/DDBJ whole genome shotgun (WGS) entry which is preliminary data.</text>
</comment>
<gene>
    <name evidence="8" type="ORF">RW1_009_00600</name>
</gene>
<evidence type="ECO:0000256" key="4">
    <source>
        <dbReference type="ARBA" id="ARBA00022982"/>
    </source>
</evidence>
<proteinExistence type="predicted"/>
<evidence type="ECO:0000256" key="1">
    <source>
        <dbReference type="ARBA" id="ARBA00001927"/>
    </source>
</evidence>
<dbReference type="AlphaFoldDB" id="X0Q0H0"/>
<evidence type="ECO:0000256" key="2">
    <source>
        <dbReference type="ARBA" id="ARBA00022448"/>
    </source>
</evidence>
<reference evidence="8 9" key="1">
    <citation type="submission" date="2014-02" db="EMBL/GenBank/DDBJ databases">
        <title>Whole genome shotgun sequence of Rhodococcus wratislaviensis NBRC 100605.</title>
        <authorList>
            <person name="Hosoyama A."/>
            <person name="Tsuchikane K."/>
            <person name="Yoshida I."/>
            <person name="Ohji S."/>
            <person name="Ichikawa N."/>
            <person name="Yamazoe A."/>
            <person name="Fujita N."/>
        </authorList>
    </citation>
    <scope>NUCLEOTIDE SEQUENCE [LARGE SCALE GENOMIC DNA]</scope>
    <source>
        <strain evidence="8 9">NBRC 100605</strain>
    </source>
</reference>
<evidence type="ECO:0000256" key="3">
    <source>
        <dbReference type="ARBA" id="ARBA00022723"/>
    </source>
</evidence>
<keyword evidence="6" id="KW-0411">Iron-sulfur</keyword>
<dbReference type="RefSeq" id="WP_037228549.1">
    <property type="nucleotide sequence ID" value="NZ_BAWF01000009.1"/>
</dbReference>
<dbReference type="InterPro" id="IPR051269">
    <property type="entry name" value="Fe-S_cluster_ET"/>
</dbReference>
<dbReference type="SUPFAM" id="SSF54862">
    <property type="entry name" value="4Fe-4S ferredoxins"/>
    <property type="match status" value="1"/>
</dbReference>
<evidence type="ECO:0000313" key="8">
    <source>
        <dbReference type="EMBL" id="GAF43636.1"/>
    </source>
</evidence>
<evidence type="ECO:0000256" key="7">
    <source>
        <dbReference type="ARBA" id="ARBA00023291"/>
    </source>
</evidence>
<keyword evidence="7" id="KW-0003">3Fe-4S</keyword>
<accession>X0Q0H0</accession>
<dbReference type="PANTHER" id="PTHR36923:SF3">
    <property type="entry name" value="FERREDOXIN"/>
    <property type="match status" value="1"/>
</dbReference>
<keyword evidence="4" id="KW-0249">Electron transport</keyword>
<keyword evidence="3" id="KW-0479">Metal-binding</keyword>
<dbReference type="GO" id="GO:0046872">
    <property type="term" value="F:metal ion binding"/>
    <property type="evidence" value="ECO:0007669"/>
    <property type="project" value="UniProtKB-KW"/>
</dbReference>
<evidence type="ECO:0000256" key="5">
    <source>
        <dbReference type="ARBA" id="ARBA00023004"/>
    </source>
</evidence>
<organism evidence="8 9">
    <name type="scientific">Rhodococcus wratislaviensis NBRC 100605</name>
    <dbReference type="NCBI Taxonomy" id="1219028"/>
    <lineage>
        <taxon>Bacteria</taxon>
        <taxon>Bacillati</taxon>
        <taxon>Actinomycetota</taxon>
        <taxon>Actinomycetes</taxon>
        <taxon>Mycobacteriales</taxon>
        <taxon>Nocardiaceae</taxon>
        <taxon>Rhodococcus</taxon>
    </lineage>
</organism>
<keyword evidence="5" id="KW-0408">Iron</keyword>
<sequence length="63" mass="6540">MKIALDTDKCMGHARCHAMTPAAFDLDDEGYAVVTPAAATTSEDDLQNAAASCPEQAITVTPS</sequence>
<protein>
    <submittedName>
        <fullName evidence="8">Putative 3Fe-4S ferredoxin</fullName>
    </submittedName>
</protein>
<name>X0Q0H0_RHOWR</name>
<comment type="cofactor">
    <cofactor evidence="1">
        <name>[3Fe-4S] cluster</name>
        <dbReference type="ChEBI" id="CHEBI:21137"/>
    </cofactor>
</comment>